<gene>
    <name evidence="1" type="ORF">AWB64_02533</name>
</gene>
<dbReference type="Proteomes" id="UP000054893">
    <property type="component" value="Unassembled WGS sequence"/>
</dbReference>
<dbReference type="PANTHER" id="PTHR35564:SF4">
    <property type="entry name" value="CYTOPLASMIC PROTEIN"/>
    <property type="match status" value="1"/>
</dbReference>
<organism evidence="1 2">
    <name type="scientific">Caballeronia sordidicola</name>
    <name type="common">Burkholderia sordidicola</name>
    <dbReference type="NCBI Taxonomy" id="196367"/>
    <lineage>
        <taxon>Bacteria</taxon>
        <taxon>Pseudomonadati</taxon>
        <taxon>Pseudomonadota</taxon>
        <taxon>Betaproteobacteria</taxon>
        <taxon>Burkholderiales</taxon>
        <taxon>Burkholderiaceae</taxon>
        <taxon>Caballeronia</taxon>
    </lineage>
</organism>
<dbReference type="EMBL" id="FCOC02000006">
    <property type="protein sequence ID" value="SAL29597.1"/>
    <property type="molecule type" value="Genomic_DNA"/>
</dbReference>
<dbReference type="NCBIfam" id="TIGR03347">
    <property type="entry name" value="VI_chp_1"/>
    <property type="match status" value="1"/>
</dbReference>
<name>A0A158GCG2_CABSO</name>
<sequence length="364" mass="40578">MQTPQRRIDPPVVERLLDEPYRFEFFQAVRLLGIAFGRKAGADKRGRDDLFAKHVSFRNSMSLSFPPSEIQSALSFDAGDTALKDKPARTDALANGGLSRVEITPSFFGLLGSQGALPLAYTEQIANREQTHKDYAAREFFDMFSNRATALFYAAWKKYRLPLHYETDRDQRYLPLLLSLAGVSNDETRADLQGGRGALFDEAIAGYALAARHRPMSASYLQRTLSDYFGVPVRVEQFIGRWYDVPRDQLSVLGGVNATLGATALAGERVWQRDMRARLVVGPLSKKDYEAFLPGAGNALALERMLTLLAGVTLEYEVSLVLRRDEVSPSQLGIAGRLGWDAFLCTQPARQDRSDACYELHLVS</sequence>
<dbReference type="RefSeq" id="WP_060819310.1">
    <property type="nucleotide sequence ID" value="NZ_FCOC02000006.1"/>
</dbReference>
<protein>
    <submittedName>
        <fullName evidence="1">Type VI secretion protein</fullName>
    </submittedName>
</protein>
<dbReference type="PANTHER" id="PTHR35564">
    <property type="match status" value="1"/>
</dbReference>
<dbReference type="AlphaFoldDB" id="A0A158GCG2"/>
<accession>A0A158GCG2</accession>
<proteinExistence type="predicted"/>
<reference evidence="1 2" key="1">
    <citation type="submission" date="2016-01" db="EMBL/GenBank/DDBJ databases">
        <authorList>
            <person name="Oliw E.H."/>
        </authorList>
    </citation>
    <scope>NUCLEOTIDE SEQUENCE [LARGE SCALE GENOMIC DNA]</scope>
    <source>
        <strain evidence="1">LMG 22029</strain>
    </source>
</reference>
<dbReference type="OrthoDB" id="1523296at2"/>
<evidence type="ECO:0000313" key="2">
    <source>
        <dbReference type="Proteomes" id="UP000054893"/>
    </source>
</evidence>
<dbReference type="Pfam" id="PF06996">
    <property type="entry name" value="T6SS_TssG"/>
    <property type="match status" value="1"/>
</dbReference>
<evidence type="ECO:0000313" key="1">
    <source>
        <dbReference type="EMBL" id="SAL29597.1"/>
    </source>
</evidence>
<dbReference type="InterPro" id="IPR010732">
    <property type="entry name" value="T6SS_TssG-like"/>
</dbReference>